<sequence length="1039" mass="116031">MVASTESMNWLRLNNGVDCQFAPPTSPTPQQHNCMALSVPNGMITTFDPGAIMKNGEHGEKGIFAVPAVPKKTIVLPRRPSCAPPSSDSLPAVVRTKKPISEDIIHDPLQRPPIENGLGSEESNTVEEVNQKPTTDQPSSTDPPTSTTTPKSEEAVSNMLVSIAGILRKRSSERIKNVAGRFGRLNSFYITRAVANALKGGTSMFHDFLNRESCRLDAKPSSLTPTAQDGSSRRSSQEDSSTISSKPESDKLSTDSSVHSAVSKEEMKAKTSSQLMEFVKRVESNQRREAFEKESRPAYLLNLTKSQSAERSAKYSSVAQHLIRAVDRATNLDPYKTDSSSGGESADEAESDLFRQELEPDHFIPIEQRSLHRYATSRHAIGTRYSFAHRQLARMEYSYQVVCNLLLRLQQKQGVAVFSDVPTEDNGKSSTKPAAPALHKEAIPRSWDDREVVAINKTPHCTATLRLPTPKSASGLSLHPCAGMVRRRPKISAPNFGLNYDHETYEATMWKERLSSGKFAAVEDTDEEEDIDEFIPLDDAKEESKEKELTENVHPSSRGCAKARPLIAFRKRSVVSLNCYPPRRRQQEHSLVRCECYIRSMMPDVIGPVSCAVCMGQLGMPAWTERVTLLHLTPEEALDRMDPTYHPRLSLPSNRTLDILLAGVSMDFDPQKFPNQLEQVKPRMTKRAKYLALMKRKAELVKAIRKQEEEIRSEKEKILRAKLGPELIEKKKKPSKNIVRENSISGKPKSSAARPRPSKTPGGNRKRPRLESSESSSSGTESISSKSTSRTRSTSVGSTDLSKPISRRGVTRLNSTASQSGQPRKRKDTTSDLSQFVVPYGMTAPTKIEKIQYKEIVVPKFRDLKIKVETPDEVSILKKPVEEADSGSEEDLTDEHFTERHIICEVEERNRFSLPEKNPRRKNQWTKKPSAEEEHIKDVDAENNVEGALLPVGEDGLVIKVPPSARKSSKKSSKGKNPNSRSRLKRSSNRNSGERPKAARPRKTQEQINAQYPPRQERPVRTRRSTFRGTPDPEKSNDA</sequence>
<feature type="coiled-coil region" evidence="1">
    <location>
        <begin position="690"/>
        <end position="717"/>
    </location>
</feature>
<dbReference type="GO" id="GO:0035035">
    <property type="term" value="F:histone acetyltransferase binding"/>
    <property type="evidence" value="ECO:0007669"/>
    <property type="project" value="TreeGrafter"/>
</dbReference>
<dbReference type="OrthoDB" id="6022640at2759"/>
<feature type="compositionally biased region" description="Low complexity" evidence="2">
    <location>
        <begin position="132"/>
        <end position="150"/>
    </location>
</feature>
<evidence type="ECO:0008006" key="5">
    <source>
        <dbReference type="Google" id="ProtNLM"/>
    </source>
</evidence>
<evidence type="ECO:0000313" key="4">
    <source>
        <dbReference type="Proteomes" id="UP000186922"/>
    </source>
</evidence>
<gene>
    <name evidence="3" type="primary">RvY_01076-1</name>
    <name evidence="3" type="synonym">RvY_01076.1</name>
    <name evidence="3" type="ORF">RvY_01076</name>
</gene>
<dbReference type="PANTHER" id="PTHR22443">
    <property type="entry name" value="NON-SPECIFIC LETHAL 1, ISOFORM M"/>
    <property type="match status" value="1"/>
</dbReference>
<evidence type="ECO:0000256" key="1">
    <source>
        <dbReference type="SAM" id="Coils"/>
    </source>
</evidence>
<protein>
    <recommendedName>
        <fullName evidence="5">PEHE domain-containing protein</fullName>
    </recommendedName>
</protein>
<feature type="compositionally biased region" description="Basic and acidic residues" evidence="2">
    <location>
        <begin position="99"/>
        <end position="109"/>
    </location>
</feature>
<feature type="compositionally biased region" description="Basic and acidic residues" evidence="2">
    <location>
        <begin position="929"/>
        <end position="940"/>
    </location>
</feature>
<dbReference type="InterPro" id="IPR026180">
    <property type="entry name" value="NSL1"/>
</dbReference>
<feature type="compositionally biased region" description="Low complexity" evidence="2">
    <location>
        <begin position="773"/>
        <end position="799"/>
    </location>
</feature>
<feature type="region of interest" description="Disordered" evidence="2">
    <location>
        <begin position="879"/>
        <end position="1039"/>
    </location>
</feature>
<feature type="region of interest" description="Disordered" evidence="2">
    <location>
        <begin position="730"/>
        <end position="833"/>
    </location>
</feature>
<feature type="compositionally biased region" description="Polar residues" evidence="2">
    <location>
        <begin position="221"/>
        <end position="230"/>
    </location>
</feature>
<feature type="compositionally biased region" description="Polar residues" evidence="2">
    <location>
        <begin position="812"/>
        <end position="822"/>
    </location>
</feature>
<comment type="caution">
    <text evidence="3">The sequence shown here is derived from an EMBL/GenBank/DDBJ whole genome shotgun (WGS) entry which is preliminary data.</text>
</comment>
<feature type="region of interest" description="Disordered" evidence="2">
    <location>
        <begin position="218"/>
        <end position="273"/>
    </location>
</feature>
<dbReference type="GO" id="GO:0044545">
    <property type="term" value="C:NSL complex"/>
    <property type="evidence" value="ECO:0007669"/>
    <property type="project" value="TreeGrafter"/>
</dbReference>
<evidence type="ECO:0000313" key="3">
    <source>
        <dbReference type="EMBL" id="GAU88366.1"/>
    </source>
</evidence>
<dbReference type="PANTHER" id="PTHR22443:SF18">
    <property type="entry name" value="NON-SPECIFIC LETHAL 1, ISOFORM M"/>
    <property type="match status" value="1"/>
</dbReference>
<feature type="region of interest" description="Disordered" evidence="2">
    <location>
        <begin position="332"/>
        <end position="351"/>
    </location>
</feature>
<dbReference type="EMBL" id="BDGG01000001">
    <property type="protein sequence ID" value="GAU88366.1"/>
    <property type="molecule type" value="Genomic_DNA"/>
</dbReference>
<proteinExistence type="predicted"/>
<accession>A0A1D1UFF1</accession>
<organism evidence="3 4">
    <name type="scientific">Ramazzottius varieornatus</name>
    <name type="common">Water bear</name>
    <name type="synonym">Tardigrade</name>
    <dbReference type="NCBI Taxonomy" id="947166"/>
    <lineage>
        <taxon>Eukaryota</taxon>
        <taxon>Metazoa</taxon>
        <taxon>Ecdysozoa</taxon>
        <taxon>Tardigrada</taxon>
        <taxon>Eutardigrada</taxon>
        <taxon>Parachela</taxon>
        <taxon>Hypsibioidea</taxon>
        <taxon>Ramazzottiidae</taxon>
        <taxon>Ramazzottius</taxon>
    </lineage>
</organism>
<name>A0A1D1UFF1_RAMVA</name>
<dbReference type="AlphaFoldDB" id="A0A1D1UFF1"/>
<keyword evidence="1" id="KW-0175">Coiled coil</keyword>
<evidence type="ECO:0000256" key="2">
    <source>
        <dbReference type="SAM" id="MobiDB-lite"/>
    </source>
</evidence>
<feature type="compositionally biased region" description="Acidic residues" evidence="2">
    <location>
        <begin position="883"/>
        <end position="893"/>
    </location>
</feature>
<feature type="region of interest" description="Disordered" evidence="2">
    <location>
        <begin position="99"/>
        <end position="156"/>
    </location>
</feature>
<dbReference type="Proteomes" id="UP000186922">
    <property type="component" value="Unassembled WGS sequence"/>
</dbReference>
<feature type="compositionally biased region" description="Basic and acidic residues" evidence="2">
    <location>
        <begin position="894"/>
        <end position="911"/>
    </location>
</feature>
<keyword evidence="4" id="KW-1185">Reference proteome</keyword>
<reference evidence="3 4" key="1">
    <citation type="journal article" date="2016" name="Nat. Commun.">
        <title>Extremotolerant tardigrade genome and improved radiotolerance of human cultured cells by tardigrade-unique protein.</title>
        <authorList>
            <person name="Hashimoto T."/>
            <person name="Horikawa D.D."/>
            <person name="Saito Y."/>
            <person name="Kuwahara H."/>
            <person name="Kozuka-Hata H."/>
            <person name="Shin-I T."/>
            <person name="Minakuchi Y."/>
            <person name="Ohishi K."/>
            <person name="Motoyama A."/>
            <person name="Aizu T."/>
            <person name="Enomoto A."/>
            <person name="Kondo K."/>
            <person name="Tanaka S."/>
            <person name="Hara Y."/>
            <person name="Koshikawa S."/>
            <person name="Sagara H."/>
            <person name="Miura T."/>
            <person name="Yokobori S."/>
            <person name="Miyagawa K."/>
            <person name="Suzuki Y."/>
            <person name="Kubo T."/>
            <person name="Oyama M."/>
            <person name="Kohara Y."/>
            <person name="Fujiyama A."/>
            <person name="Arakawa K."/>
            <person name="Katayama T."/>
            <person name="Toyoda A."/>
            <person name="Kunieda T."/>
        </authorList>
    </citation>
    <scope>NUCLEOTIDE SEQUENCE [LARGE SCALE GENOMIC DNA]</scope>
    <source>
        <strain evidence="3 4">YOKOZUNA-1</strain>
    </source>
</reference>
<dbReference type="STRING" id="947166.A0A1D1UFF1"/>